<sequence length="1311" mass="147679">MADNLNPFLEDEDFIDNELETTLPHKQPNNDDDYITLDTIAEKLLKGNFILSALELHTELTESGRELGRLRDYFSNPGNFERAKLEPSPPSLRCSAQSLDNLNRTNSCQTFDSLDLARYSDDGERQTEDKVAVLEFELRKAQDTIKSLRSQLTGATENVSAPERTEDPHETLSGEGQIKPHEKRALNFLVNEYLLLHDYKLTSVTFSEENENQDFEDWDDVGLNIPKPPDILHLYRDYGNHVIPVVEKENFQCMVNFDQEVMIQKEEEYGNLKDMMESRIQELDERVRQLVQENEALADEIKNMERPPEPLSSTPTLSRKKPANHQELNMSHVTEDAEQKESDNHNFDKQFTNDIKEEKEEKETTDNENVRLNETSDLVGPSSVCAEAGSELPSVNVTEQDSVLRGSETRETGDGMERIVIGEKAFTWQHSDRKMSESFRRALLEMAFHVSQDNRIVSEVSKITDSRAENLVNMLARCLPHIVPNVLLAKREELIPLILCTATLHEDGKERDKLLNILFNLIKRPDADQRQMILTGCVVFAQHVGPTRVETELLPQCWEQLNHKYPERRLLVAEACGALAPYLPNEIRSSLVLSMLQQMLSDDKAEEVREAAVRSLGLLMGFIDDPDKYAQSFELLFAALQDSVEAVSLAAHQVLLPAFAIWSTELGCLEKQLMHSIVSRLEKLTKLNHKYPERRLLVAEACGALAPYLPNEIRSSLVLSMLQQMLSDDKAEEVREAAVRSLGLLMGFIDDPDKYAQSFELLFAALQDSVEAVSLAAHQVLLPAFAIWSTELGCLEKQLMHSIVSRLEKLTKEPVVSPSGATVDEGKCLLLIKTMEELLPFLFASVLESGPYTEQLSEQDATAEELVVEFTRFPKPHTRLTDLVIIVGNSSRLASLLSLYEDYISAEWFEPWEAFAWVADHLIPRLVAVMGNIDVSLSKLVHSFSKFILNFCQMFGKTFISIKVKPRLKSLLDIHEEHLDSLVSTGHTVLTKSTVPVYTAGVLSAFNREEDKKELTTFLQDLLCTLSLCHAPLESLYCTFTELCLNPSNHELLLAVLWDGVVHTSAQVRSTTGKIFEVLVKGVSESLIASRVVPALVTLASDPEISVRISTVPAFGTVVENVTQREILDKVHMQFQTFMDDPLYRDQHSLYVSLINTFARVGPNAEPKFRDEFVLPRLAVMAATNNHTTNETRKRDVAMQLWEAYSALSCCFINEQLISEAMLPGLRCLRQDMAQVAPELESVVSSLIKDFETKVEAPRPLDRSGSISAAVSAVTGTGADNMKTKMMNTFKDIKDKSTSSRANIASIFRKK</sequence>
<dbReference type="InterPro" id="IPR021133">
    <property type="entry name" value="HEAT_type_2"/>
</dbReference>
<dbReference type="RefSeq" id="XP_023933161.1">
    <property type="nucleotide sequence ID" value="XM_024077393.1"/>
</dbReference>
<reference evidence="4" key="1">
    <citation type="journal article" date="2015" name="Nat. Commun.">
        <title>The Lingula genome provides insights into brachiopod evolution and the origin of phosphate biomineralization.</title>
        <authorList>
            <person name="Luo Y.J."/>
            <person name="Takeuchi T."/>
            <person name="Koyanagi R."/>
            <person name="Yamada L."/>
            <person name="Kanda M."/>
            <person name="Khalturina M."/>
            <person name="Fujie M."/>
            <person name="Yamasaki S.I."/>
            <person name="Endo K."/>
            <person name="Satoh N."/>
        </authorList>
    </citation>
    <scope>NUCLEOTIDE SEQUENCE</scope>
</reference>
<dbReference type="InParanoid" id="A0A2R2MSC3"/>
<dbReference type="InterPro" id="IPR006594">
    <property type="entry name" value="LisH"/>
</dbReference>
<feature type="compositionally biased region" description="Basic and acidic residues" evidence="2">
    <location>
        <begin position="163"/>
        <end position="178"/>
    </location>
</feature>
<feature type="compositionally biased region" description="Polar residues" evidence="2">
    <location>
        <begin position="149"/>
        <end position="159"/>
    </location>
</feature>
<dbReference type="PANTHER" id="PTHR32059">
    <property type="entry name" value="RAB11-BINDING PROTEIN RELCH"/>
    <property type="match status" value="1"/>
</dbReference>
<dbReference type="GO" id="GO:0005802">
    <property type="term" value="C:trans-Golgi network"/>
    <property type="evidence" value="ECO:0007669"/>
    <property type="project" value="InterPro"/>
</dbReference>
<feature type="compositionally biased region" description="Basic and acidic residues" evidence="2">
    <location>
        <begin position="299"/>
        <end position="308"/>
    </location>
</feature>
<dbReference type="PROSITE" id="PS50077">
    <property type="entry name" value="HEAT_REPEAT"/>
    <property type="match status" value="3"/>
</dbReference>
<dbReference type="Gene3D" id="1.25.10.10">
    <property type="entry name" value="Leucine-rich Repeat Variant"/>
    <property type="match status" value="3"/>
</dbReference>
<organism evidence="3 4">
    <name type="scientific">Lingula anatina</name>
    <name type="common">Brachiopod</name>
    <name type="synonym">Lingula unguis</name>
    <dbReference type="NCBI Taxonomy" id="7574"/>
    <lineage>
        <taxon>Eukaryota</taxon>
        <taxon>Metazoa</taxon>
        <taxon>Spiralia</taxon>
        <taxon>Lophotrochozoa</taxon>
        <taxon>Brachiopoda</taxon>
        <taxon>Linguliformea</taxon>
        <taxon>Lingulata</taxon>
        <taxon>Lingulida</taxon>
        <taxon>Linguloidea</taxon>
        <taxon>Lingulidae</taxon>
        <taxon>Lingula</taxon>
    </lineage>
</organism>
<dbReference type="Proteomes" id="UP000085678">
    <property type="component" value="Unplaced"/>
</dbReference>
<evidence type="ECO:0000256" key="2">
    <source>
        <dbReference type="SAM" id="MobiDB-lite"/>
    </source>
</evidence>
<dbReference type="GO" id="GO:0032367">
    <property type="term" value="P:intracellular cholesterol transport"/>
    <property type="evidence" value="ECO:0007669"/>
    <property type="project" value="InterPro"/>
</dbReference>
<accession>A0A2R2MSC3</accession>
<dbReference type="PROSITE" id="PS50896">
    <property type="entry name" value="LISH"/>
    <property type="match status" value="1"/>
</dbReference>
<gene>
    <name evidence="4" type="primary">LOC106177713</name>
</gene>
<evidence type="ECO:0000313" key="3">
    <source>
        <dbReference type="Proteomes" id="UP000085678"/>
    </source>
</evidence>
<dbReference type="InterPro" id="IPR040362">
    <property type="entry name" value="RELCH"/>
</dbReference>
<evidence type="ECO:0000313" key="4">
    <source>
        <dbReference type="RefSeq" id="XP_023933161.1"/>
    </source>
</evidence>
<protein>
    <submittedName>
        <fullName evidence="4">LisH domain and HEAT repeat-containing protein KIAA1468 homolog</fullName>
    </submittedName>
</protein>
<dbReference type="SUPFAM" id="SSF48371">
    <property type="entry name" value="ARM repeat"/>
    <property type="match status" value="2"/>
</dbReference>
<dbReference type="OrthoDB" id="1695393at2759"/>
<name>A0A2R2MSC3_LINAN</name>
<feature type="compositionally biased region" description="Basic and acidic residues" evidence="2">
    <location>
        <begin position="333"/>
        <end position="348"/>
    </location>
</feature>
<feature type="repeat" description="HEAT" evidence="1">
    <location>
        <begin position="1092"/>
        <end position="1130"/>
    </location>
</feature>
<evidence type="ECO:0000256" key="1">
    <source>
        <dbReference type="PROSITE-ProRule" id="PRU00103"/>
    </source>
</evidence>
<dbReference type="STRING" id="7574.A0A2R2MSC3"/>
<feature type="region of interest" description="Disordered" evidence="2">
    <location>
        <begin position="149"/>
        <end position="178"/>
    </location>
</feature>
<reference evidence="4" key="2">
    <citation type="submission" date="2025-08" db="UniProtKB">
        <authorList>
            <consortium name="RefSeq"/>
        </authorList>
    </citation>
    <scope>IDENTIFICATION</scope>
</reference>
<feature type="repeat" description="HEAT" evidence="1">
    <location>
        <begin position="718"/>
        <end position="757"/>
    </location>
</feature>
<feature type="repeat" description="HEAT" evidence="1">
    <location>
        <begin position="592"/>
        <end position="631"/>
    </location>
</feature>
<keyword evidence="3" id="KW-1185">Reference proteome</keyword>
<dbReference type="KEGG" id="lak:106177713"/>
<dbReference type="GeneID" id="106177713"/>
<dbReference type="InterPro" id="IPR016024">
    <property type="entry name" value="ARM-type_fold"/>
</dbReference>
<feature type="region of interest" description="Disordered" evidence="2">
    <location>
        <begin position="298"/>
        <end position="381"/>
    </location>
</feature>
<proteinExistence type="predicted"/>
<feature type="compositionally biased region" description="Basic and acidic residues" evidence="2">
    <location>
        <begin position="354"/>
        <end position="371"/>
    </location>
</feature>
<dbReference type="GO" id="GO:0055037">
    <property type="term" value="C:recycling endosome"/>
    <property type="evidence" value="ECO:0007669"/>
    <property type="project" value="TreeGrafter"/>
</dbReference>
<dbReference type="PANTHER" id="PTHR32059:SF0">
    <property type="entry name" value="RAB11-BINDING PROTEIN RELCH"/>
    <property type="match status" value="1"/>
</dbReference>
<dbReference type="InterPro" id="IPR011989">
    <property type="entry name" value="ARM-like"/>
</dbReference>